<comment type="caution">
    <text evidence="2">The sequence shown here is derived from an EMBL/GenBank/DDBJ whole genome shotgun (WGS) entry which is preliminary data.</text>
</comment>
<dbReference type="AlphaFoldDB" id="A0A2H0W1Y0"/>
<sequence>MNMNLRILRVISPVAFLIIGFLLGQDLIALPYNLSANNIIENISVTLVVDYSDGRVDTYNNVRVLPNRPTVLDVLAAVAKENDLPLVIDYSKRSSGYYGSPIISIDGASRSDDGHYWDYKINNEKPYDSVVDIELRSGDTIFLVYSRSIQPPDQFE</sequence>
<evidence type="ECO:0000313" key="3">
    <source>
        <dbReference type="Proteomes" id="UP000230935"/>
    </source>
</evidence>
<evidence type="ECO:0000313" key="2">
    <source>
        <dbReference type="EMBL" id="PIS05372.1"/>
    </source>
</evidence>
<accession>A0A2H0W1Y0</accession>
<name>A0A2H0W1Y0_9BACT</name>
<dbReference type="EMBL" id="PEZZ01000007">
    <property type="protein sequence ID" value="PIS05372.1"/>
    <property type="molecule type" value="Genomic_DNA"/>
</dbReference>
<dbReference type="InterPro" id="IPR027954">
    <property type="entry name" value="Transcobalamin-like_C"/>
</dbReference>
<reference evidence="3" key="1">
    <citation type="submission" date="2017-09" db="EMBL/GenBank/DDBJ databases">
        <title>Depth-based differentiation of microbial function through sediment-hosted aquifers and enrichment of novel symbionts in the deep terrestrial subsurface.</title>
        <authorList>
            <person name="Probst A.J."/>
            <person name="Ladd B."/>
            <person name="Jarett J.K."/>
            <person name="Geller-Mcgrath D.E."/>
            <person name="Sieber C.M.K."/>
            <person name="Emerson J.B."/>
            <person name="Anantharaman K."/>
            <person name="Thomas B.C."/>
            <person name="Malmstrom R."/>
            <person name="Stieglmeier M."/>
            <person name="Klingl A."/>
            <person name="Woyke T."/>
            <person name="Ryan C.M."/>
            <person name="Banfield J.F."/>
        </authorList>
    </citation>
    <scope>NUCLEOTIDE SEQUENCE [LARGE SCALE GENOMIC DNA]</scope>
</reference>
<feature type="domain" description="Transcobalamin-like C-terminal" evidence="1">
    <location>
        <begin position="99"/>
        <end position="146"/>
    </location>
</feature>
<proteinExistence type="predicted"/>
<dbReference type="Pfam" id="PF14478">
    <property type="entry name" value="DUF4430"/>
    <property type="match status" value="1"/>
</dbReference>
<evidence type="ECO:0000259" key="1">
    <source>
        <dbReference type="Pfam" id="PF14478"/>
    </source>
</evidence>
<organism evidence="2 3">
    <name type="scientific">Candidatus Buchananbacteria bacterium CG10_big_fil_rev_8_21_14_0_10_42_9</name>
    <dbReference type="NCBI Taxonomy" id="1974526"/>
    <lineage>
        <taxon>Bacteria</taxon>
        <taxon>Candidatus Buchananiibacteriota</taxon>
    </lineage>
</organism>
<protein>
    <recommendedName>
        <fullName evidence="1">Transcobalamin-like C-terminal domain-containing protein</fullName>
    </recommendedName>
</protein>
<dbReference type="Gene3D" id="2.170.130.30">
    <property type="match status" value="1"/>
</dbReference>
<gene>
    <name evidence="2" type="ORF">COT81_01160</name>
</gene>
<dbReference type="Proteomes" id="UP000230935">
    <property type="component" value="Unassembled WGS sequence"/>
</dbReference>